<dbReference type="InterPro" id="IPR007730">
    <property type="entry name" value="SPOR-like_dom"/>
</dbReference>
<dbReference type="EMBL" id="CP058559">
    <property type="protein sequence ID" value="QNO16560.1"/>
    <property type="molecule type" value="Genomic_DNA"/>
</dbReference>
<reference evidence="2 3" key="1">
    <citation type="submission" date="2020-07" db="EMBL/GenBank/DDBJ databases">
        <title>Alkalicella. sp. LB2 genome.</title>
        <authorList>
            <person name="Postec A."/>
            <person name="Quemeneur M."/>
        </authorList>
    </citation>
    <scope>NUCLEOTIDE SEQUENCE [LARGE SCALE GENOMIC DNA]</scope>
    <source>
        <strain evidence="2 3">LB2</strain>
    </source>
</reference>
<dbReference type="SUPFAM" id="SSF110997">
    <property type="entry name" value="Sporulation related repeat"/>
    <property type="match status" value="1"/>
</dbReference>
<dbReference type="GO" id="GO:0042834">
    <property type="term" value="F:peptidoglycan binding"/>
    <property type="evidence" value="ECO:0007669"/>
    <property type="project" value="InterPro"/>
</dbReference>
<dbReference type="Proteomes" id="UP000516160">
    <property type="component" value="Chromosome"/>
</dbReference>
<organism evidence="2 3">
    <name type="scientific">Alkalicella caledoniensis</name>
    <dbReference type="NCBI Taxonomy" id="2731377"/>
    <lineage>
        <taxon>Bacteria</taxon>
        <taxon>Bacillati</taxon>
        <taxon>Bacillota</taxon>
        <taxon>Clostridia</taxon>
        <taxon>Eubacteriales</taxon>
        <taxon>Proteinivoracaceae</taxon>
        <taxon>Alkalicella</taxon>
    </lineage>
</organism>
<protein>
    <submittedName>
        <fullName evidence="2">SPOR domain-containing protein</fullName>
    </submittedName>
</protein>
<dbReference type="InterPro" id="IPR036680">
    <property type="entry name" value="SPOR-like_sf"/>
</dbReference>
<evidence type="ECO:0000313" key="3">
    <source>
        <dbReference type="Proteomes" id="UP000516160"/>
    </source>
</evidence>
<dbReference type="PROSITE" id="PS51724">
    <property type="entry name" value="SPOR"/>
    <property type="match status" value="1"/>
</dbReference>
<sequence length="70" mass="7947">MAEKDGIMTWADKDILDLVSKGVEVNPEPESKTTQKFYRVQVGAFGKKENAEALMNRLKKAGFDAYMKYD</sequence>
<feature type="domain" description="SPOR" evidence="1">
    <location>
        <begin position="32"/>
        <end position="70"/>
    </location>
</feature>
<name>A0A7G9WCZ8_ALKCA</name>
<evidence type="ECO:0000259" key="1">
    <source>
        <dbReference type="PROSITE" id="PS51724"/>
    </source>
</evidence>
<dbReference type="AlphaFoldDB" id="A0A7G9WCZ8"/>
<dbReference type="Pfam" id="PF05036">
    <property type="entry name" value="SPOR"/>
    <property type="match status" value="1"/>
</dbReference>
<evidence type="ECO:0000313" key="2">
    <source>
        <dbReference type="EMBL" id="QNO16560.1"/>
    </source>
</evidence>
<dbReference type="Gene3D" id="3.30.70.1070">
    <property type="entry name" value="Sporulation related repeat"/>
    <property type="match status" value="1"/>
</dbReference>
<dbReference type="KEGG" id="acae:HYG86_00270"/>
<gene>
    <name evidence="2" type="ORF">HYG86_00270</name>
</gene>
<proteinExistence type="predicted"/>
<keyword evidence="3" id="KW-1185">Reference proteome</keyword>
<accession>A0A7G9WCZ8</accession>